<proteinExistence type="predicted"/>
<name>R6V084_9BACT</name>
<reference evidence="1" key="1">
    <citation type="submission" date="2012-11" db="EMBL/GenBank/DDBJ databases">
        <title>Dependencies among metagenomic species, viruses, plasmids and units of genetic variation.</title>
        <authorList>
            <person name="Nielsen H.B."/>
            <person name="Almeida M."/>
            <person name="Juncker A.S."/>
            <person name="Rasmussen S."/>
            <person name="Li J."/>
            <person name="Sunagawa S."/>
            <person name="Plichta D."/>
            <person name="Gautier L."/>
            <person name="Le Chatelier E."/>
            <person name="Peletier E."/>
            <person name="Bonde I."/>
            <person name="Nielsen T."/>
            <person name="Manichanh C."/>
            <person name="Arumugam M."/>
            <person name="Batto J."/>
            <person name="Santos M.B.Q.D."/>
            <person name="Blom N."/>
            <person name="Borruel N."/>
            <person name="Burgdorf K.S."/>
            <person name="Boumezbeur F."/>
            <person name="Casellas F."/>
            <person name="Dore J."/>
            <person name="Guarner F."/>
            <person name="Hansen T."/>
            <person name="Hildebrand F."/>
            <person name="Kaas R.S."/>
            <person name="Kennedy S."/>
            <person name="Kristiansen K."/>
            <person name="Kultima J.R."/>
            <person name="Leonard P."/>
            <person name="Levenez F."/>
            <person name="Lund O."/>
            <person name="Moumen B."/>
            <person name="Le Paslier D."/>
            <person name="Pons N."/>
            <person name="Pedersen O."/>
            <person name="Prifti E."/>
            <person name="Qin J."/>
            <person name="Raes J."/>
            <person name="Tap J."/>
            <person name="Tims S."/>
            <person name="Ussery D.W."/>
            <person name="Yamada T."/>
            <person name="MetaHit consortium"/>
            <person name="Renault P."/>
            <person name="Sicheritz-Ponten T."/>
            <person name="Bork P."/>
            <person name="Wang J."/>
            <person name="Brunak S."/>
            <person name="Ehrlich S.D."/>
        </authorList>
    </citation>
    <scope>NUCLEOTIDE SEQUENCE [LARGE SCALE GENOMIC DNA]</scope>
</reference>
<dbReference type="Proteomes" id="UP000017938">
    <property type="component" value="Unassembled WGS sequence"/>
</dbReference>
<organism evidence="1 2">
    <name type="scientific">Candidatus Colimorpha enterica</name>
    <dbReference type="NCBI Taxonomy" id="3083063"/>
    <lineage>
        <taxon>Bacteria</taxon>
        <taxon>Pseudomonadati</taxon>
        <taxon>Bacteroidota</taxon>
        <taxon>Bacteroidia</taxon>
        <taxon>Bacteroidales</taxon>
        <taxon>Candidatus Colimorpha</taxon>
    </lineage>
</organism>
<comment type="caution">
    <text evidence="1">The sequence shown here is derived from an EMBL/GenBank/DDBJ whole genome shotgun (WGS) entry which is preliminary data.</text>
</comment>
<sequence>MLVNAKTQLTGGSFYLSSYGNNTGTVTFDVYRWDTDYKTTLKGRKLATDSAVDFTDNTIFNAAFDGLDTGYYLIVINGTSPADDYGVAVWTRGPVPSSITFVNGERVDAGLRGQFITK</sequence>
<protein>
    <submittedName>
        <fullName evidence="1">Uncharacterized protein</fullName>
    </submittedName>
</protein>
<dbReference type="AlphaFoldDB" id="R6V084"/>
<dbReference type="EMBL" id="CBFW010000354">
    <property type="protein sequence ID" value="CDC76212.1"/>
    <property type="molecule type" value="Genomic_DNA"/>
</dbReference>
<gene>
    <name evidence="1" type="ORF">BN580_02091</name>
</gene>
<accession>R6V084</accession>
<evidence type="ECO:0000313" key="2">
    <source>
        <dbReference type="Proteomes" id="UP000017938"/>
    </source>
</evidence>
<evidence type="ECO:0000313" key="1">
    <source>
        <dbReference type="EMBL" id="CDC76212.1"/>
    </source>
</evidence>